<dbReference type="EMBL" id="CP002779">
    <property type="protein sequence ID" value="AEH24039.1"/>
    <property type="molecule type" value="Genomic_DNA"/>
</dbReference>
<dbReference type="GeneID" id="10836920"/>
<protein>
    <submittedName>
        <fullName evidence="2">Uncharacterized protein</fullName>
    </submittedName>
</protein>
<dbReference type="KEGG" id="pya:PYCH_03440"/>
<feature type="transmembrane region" description="Helical" evidence="1">
    <location>
        <begin position="105"/>
        <end position="126"/>
    </location>
</feature>
<dbReference type="Pfam" id="PF09997">
    <property type="entry name" value="DUF2238"/>
    <property type="match status" value="1"/>
</dbReference>
<keyword evidence="1" id="KW-0812">Transmembrane</keyword>
<evidence type="ECO:0000256" key="1">
    <source>
        <dbReference type="SAM" id="Phobius"/>
    </source>
</evidence>
<sequence length="214" mass="24493">MVETREETVIKASIFVVLLGLITGIVYGRTDHIYRSTTALIGLSLPLLLPRFWKPPEKLEPFVRPLYNRGTIAVLAVFIAVHVSLVNVPFTTIDLFHKEWRDADMISHFLGGLTTWLITAEILTGLNDTWFRLERKKLILYSFIVFFALSVAWEVAEKLSESQISFIRETPANKGRDLVMNTLGALFGLWMVEKREYPFSLRAFQLRSSEPSDT</sequence>
<keyword evidence="1" id="KW-0472">Membrane</keyword>
<dbReference type="eggNOG" id="arCOG05766">
    <property type="taxonomic scope" value="Archaea"/>
</dbReference>
<reference evidence="2 3" key="1">
    <citation type="journal article" date="2011" name="J. Bacteriol.">
        <title>Complete genome sequence of the obligate piezophilic hyperthermophilic archaeon Pyrococcus yayanosii CH1.</title>
        <authorList>
            <person name="Jun X."/>
            <person name="Lupeng L."/>
            <person name="Minjuan X."/>
            <person name="Oger P."/>
            <person name="Fengping W."/>
            <person name="Jebbar M."/>
            <person name="Xiang X."/>
        </authorList>
    </citation>
    <scope>NUCLEOTIDE SEQUENCE [LARGE SCALE GENOMIC DNA]</scope>
    <source>
        <strain evidence="3">CH1 / JCM 16557</strain>
    </source>
</reference>
<keyword evidence="3" id="KW-1185">Reference proteome</keyword>
<feature type="transmembrane region" description="Helical" evidence="1">
    <location>
        <begin position="9"/>
        <end position="27"/>
    </location>
</feature>
<dbReference type="RefSeq" id="WP_013905096.1">
    <property type="nucleotide sequence ID" value="NC_015680.1"/>
</dbReference>
<dbReference type="InterPro" id="IPR014509">
    <property type="entry name" value="YjdF-like"/>
</dbReference>
<evidence type="ECO:0000313" key="3">
    <source>
        <dbReference type="Proteomes" id="UP000008386"/>
    </source>
</evidence>
<dbReference type="STRING" id="529709.PYCH_03440"/>
<gene>
    <name evidence="2" type="ordered locus">PYCH_03440</name>
</gene>
<dbReference type="AlphaFoldDB" id="F8AGY1"/>
<keyword evidence="1" id="KW-1133">Transmembrane helix</keyword>
<organism evidence="2 3">
    <name type="scientific">Pyrococcus yayanosii (strain CH1 / JCM 16557)</name>
    <dbReference type="NCBI Taxonomy" id="529709"/>
    <lineage>
        <taxon>Archaea</taxon>
        <taxon>Methanobacteriati</taxon>
        <taxon>Methanobacteriota</taxon>
        <taxon>Thermococci</taxon>
        <taxon>Thermococcales</taxon>
        <taxon>Thermococcaceae</taxon>
        <taxon>Pyrococcus</taxon>
    </lineage>
</organism>
<dbReference type="HOGENOM" id="CLU_115258_0_0_2"/>
<feature type="transmembrane region" description="Helical" evidence="1">
    <location>
        <begin position="138"/>
        <end position="156"/>
    </location>
</feature>
<feature type="transmembrane region" description="Helical" evidence="1">
    <location>
        <begin position="66"/>
        <end position="85"/>
    </location>
</feature>
<accession>F8AGY1</accession>
<evidence type="ECO:0000313" key="2">
    <source>
        <dbReference type="EMBL" id="AEH24039.1"/>
    </source>
</evidence>
<dbReference type="Proteomes" id="UP000008386">
    <property type="component" value="Chromosome"/>
</dbReference>
<proteinExistence type="predicted"/>
<name>F8AGY1_PYRYC</name>